<dbReference type="AlphaFoldDB" id="A0A4Y7JXY7"/>
<dbReference type="InterPro" id="IPR041966">
    <property type="entry name" value="LOTUS-like"/>
</dbReference>
<dbReference type="PROSITE" id="PS51644">
    <property type="entry name" value="HTH_OST"/>
    <property type="match status" value="1"/>
</dbReference>
<protein>
    <recommendedName>
        <fullName evidence="2">HTH OST-type domain-containing protein</fullName>
    </recommendedName>
</protein>
<proteinExistence type="predicted"/>
<feature type="compositionally biased region" description="Low complexity" evidence="1">
    <location>
        <begin position="643"/>
        <end position="652"/>
    </location>
</feature>
<dbReference type="Gramene" id="RZC64900">
    <property type="protein sequence ID" value="RZC64900"/>
    <property type="gene ID" value="C5167_008585"/>
</dbReference>
<dbReference type="InterPro" id="IPR025677">
    <property type="entry name" value="OST-HTH-assoc_dom"/>
</dbReference>
<evidence type="ECO:0000313" key="3">
    <source>
        <dbReference type="EMBL" id="RZC64900.1"/>
    </source>
</evidence>
<feature type="domain" description="HTH OST-type" evidence="2">
    <location>
        <begin position="372"/>
        <end position="446"/>
    </location>
</feature>
<evidence type="ECO:0000256" key="1">
    <source>
        <dbReference type="SAM" id="MobiDB-lite"/>
    </source>
</evidence>
<evidence type="ECO:0000259" key="2">
    <source>
        <dbReference type="PROSITE" id="PS51644"/>
    </source>
</evidence>
<feature type="compositionally biased region" description="Basic and acidic residues" evidence="1">
    <location>
        <begin position="498"/>
        <end position="507"/>
    </location>
</feature>
<dbReference type="Gene3D" id="3.30.420.610">
    <property type="entry name" value="LOTUS domain-like"/>
    <property type="match status" value="2"/>
</dbReference>
<sequence length="770" mass="85376">MSMSDQLKLIRANDSKIFVHRARPKAATFVDHESSLPKGLETDKNERYQNSTTDLKGENAESSVCVDNYSGFFGKIVNWFRVWITGPQADQSNRKATEDKGEIKGKAGSHEILSTSTDYAIEQYRKAVTTIQAEKCETLSTNSDLANEKSSKDVTAKNIQAGYHEIFSTSLFWEEIEVFLCSQKGRSLIKQAMIRLQIAEELKEKGPEVLRTLSVTALSHLIYLLISKKKWIEHCSSQTFPFRVIHSQLSPHHGINGLSAIVSPKSSSQGSLPRLSIHGGEKENGDVDTAWEELGPVCNTNSDRNDTKYSDQDMKTNLQLSSNHSTNRLSTIVSAKSSSQGNFQRLSAQEGEIEHPNHTEWGVDIDKSARQMLGDCQKLVTEILEKHPETFNMSVIKGLFLQKYGYSLEHQILGHSNLSSLIRSIPGVRVEGTFVVPSGKLSCDFSVEKLGNSDNNDNSNKDIDISDSVENGDDDSVWEELGPVCNMNSSSPGNLPRTDAEDSEHNRKTNLRLSSNHSTNMLSAIVSAKKSSQGNLPRLSFHEGEKEHLNQTERGVDSDKSARQMLMDCQKLVGGVLEKHPEGFSMDCIKHLFFERYGHSLKYQMLGHSELASLMQTIPGVRVEGDFIVPSGPRDFDVEKLGNSNNNDNYNNTDSGASDSVRNGDDDSVWEELGPICKTKSNGNGAEDTDHNSRTILEKPDPDSDFSDAKFSDSEAASKDLQARLQKKGGNDQEVLGSLHTVKKSGQARLKKPQHLGCSTNDSRLMVLWM</sequence>
<feature type="region of interest" description="Disordered" evidence="1">
    <location>
        <begin position="450"/>
        <end position="510"/>
    </location>
</feature>
<reference evidence="3 4" key="1">
    <citation type="journal article" date="2018" name="Science">
        <title>The opium poppy genome and morphinan production.</title>
        <authorList>
            <person name="Guo L."/>
            <person name="Winzer T."/>
            <person name="Yang X."/>
            <person name="Li Y."/>
            <person name="Ning Z."/>
            <person name="He Z."/>
            <person name="Teodor R."/>
            <person name="Lu Y."/>
            <person name="Bowser T.A."/>
            <person name="Graham I.A."/>
            <person name="Ye K."/>
        </authorList>
    </citation>
    <scope>NUCLEOTIDE SEQUENCE [LARGE SCALE GENOMIC DNA]</scope>
    <source>
        <strain evidence="4">cv. HN1</strain>
        <tissue evidence="3">Leaves</tissue>
    </source>
</reference>
<dbReference type="EMBL" id="CM010720">
    <property type="protein sequence ID" value="RZC64900.1"/>
    <property type="molecule type" value="Genomic_DNA"/>
</dbReference>
<name>A0A4Y7JXY7_PAPSO</name>
<feature type="compositionally biased region" description="Basic and acidic residues" evidence="1">
    <location>
        <begin position="688"/>
        <end position="716"/>
    </location>
</feature>
<dbReference type="CDD" id="cd08824">
    <property type="entry name" value="LOTUS"/>
    <property type="match status" value="2"/>
</dbReference>
<accession>A0A4Y7JXY7</accession>
<dbReference type="STRING" id="3469.A0A4Y7JXY7"/>
<evidence type="ECO:0000313" key="4">
    <source>
        <dbReference type="Proteomes" id="UP000316621"/>
    </source>
</evidence>
<dbReference type="InterPro" id="IPR025605">
    <property type="entry name" value="OST-HTH/LOTUS_dom"/>
</dbReference>
<dbReference type="Pfam" id="PF14418">
    <property type="entry name" value="OHA"/>
    <property type="match status" value="1"/>
</dbReference>
<gene>
    <name evidence="3" type="ORF">C5167_008585</name>
</gene>
<organism evidence="3 4">
    <name type="scientific">Papaver somniferum</name>
    <name type="common">Opium poppy</name>
    <dbReference type="NCBI Taxonomy" id="3469"/>
    <lineage>
        <taxon>Eukaryota</taxon>
        <taxon>Viridiplantae</taxon>
        <taxon>Streptophyta</taxon>
        <taxon>Embryophyta</taxon>
        <taxon>Tracheophyta</taxon>
        <taxon>Spermatophyta</taxon>
        <taxon>Magnoliopsida</taxon>
        <taxon>Ranunculales</taxon>
        <taxon>Papaveraceae</taxon>
        <taxon>Papaveroideae</taxon>
        <taxon>Papaver</taxon>
    </lineage>
</organism>
<feature type="region of interest" description="Disordered" evidence="1">
    <location>
        <begin position="638"/>
        <end position="716"/>
    </location>
</feature>
<keyword evidence="4" id="KW-1185">Reference proteome</keyword>
<feature type="compositionally biased region" description="Acidic residues" evidence="1">
    <location>
        <begin position="465"/>
        <end position="478"/>
    </location>
</feature>
<dbReference type="Proteomes" id="UP000316621">
    <property type="component" value="Chromosome 6"/>
</dbReference>
<dbReference type="Pfam" id="PF12872">
    <property type="entry name" value="OST-HTH"/>
    <property type="match status" value="2"/>
</dbReference>